<dbReference type="RefSeq" id="WP_234763709.1">
    <property type="nucleotide sequence ID" value="NZ_JAKEIP010000064.1"/>
</dbReference>
<proteinExistence type="predicted"/>
<dbReference type="PROSITE" id="PS50943">
    <property type="entry name" value="HTH_CROC1"/>
    <property type="match status" value="1"/>
</dbReference>
<dbReference type="EMBL" id="JAKEIP010000064">
    <property type="protein sequence ID" value="MCF1595407.1"/>
    <property type="molecule type" value="Genomic_DNA"/>
</dbReference>
<evidence type="ECO:0000313" key="2">
    <source>
        <dbReference type="EMBL" id="MCF1595407.1"/>
    </source>
</evidence>
<feature type="domain" description="HTH cro/C1-type" evidence="1">
    <location>
        <begin position="20"/>
        <end position="56"/>
    </location>
</feature>
<dbReference type="Proteomes" id="UP001139384">
    <property type="component" value="Unassembled WGS sequence"/>
</dbReference>
<evidence type="ECO:0000259" key="1">
    <source>
        <dbReference type="PROSITE" id="PS50943"/>
    </source>
</evidence>
<reference evidence="2" key="1">
    <citation type="submission" date="2022-01" db="EMBL/GenBank/DDBJ databases">
        <title>Draft Genome Sequences of Seven Type Strains of the Genus Streptomyces.</title>
        <authorList>
            <person name="Aziz S."/>
            <person name="Coretto E."/>
            <person name="Chronakova A."/>
            <person name="Sproer C."/>
            <person name="Huber K."/>
            <person name="Nouioui I."/>
            <person name="Gross H."/>
        </authorList>
    </citation>
    <scope>NUCLEOTIDE SEQUENCE</scope>
    <source>
        <strain evidence="2">DSM 103493</strain>
    </source>
</reference>
<dbReference type="Gene3D" id="1.10.260.40">
    <property type="entry name" value="lambda repressor-like DNA-binding domains"/>
    <property type="match status" value="1"/>
</dbReference>
<dbReference type="InterPro" id="IPR001387">
    <property type="entry name" value="Cro/C1-type_HTH"/>
</dbReference>
<gene>
    <name evidence="2" type="ORF">L0P92_17760</name>
</gene>
<dbReference type="CDD" id="cd00093">
    <property type="entry name" value="HTH_XRE"/>
    <property type="match status" value="1"/>
</dbReference>
<dbReference type="SMART" id="SM00530">
    <property type="entry name" value="HTH_XRE"/>
    <property type="match status" value="1"/>
</dbReference>
<keyword evidence="3" id="KW-1185">Reference proteome</keyword>
<dbReference type="InterPro" id="IPR010982">
    <property type="entry name" value="Lambda_DNA-bd_dom_sf"/>
</dbReference>
<sequence>MSEASEPENLNPLKSFGLDVREVRTSHAMSQKGLGQATGYSESYVSKVEKGSVVPSERFANGCDRTFRTGNLFTRQLERLLKGDHPSWFEPYLDLERRASQILDYSNALVMGMLQTHAYATAVFRASHPRLNPDSIKGKVETRMRRRDVMEREAPPLLWVVLHETVLRTVVGGPEVMRGQLRSLLADAKSPHVTVQVLPFKAGAPASGLTFNLFTPQGGGPTAMYSEARGLGYVSDSVTAVAEAQTAYDHIRAAALSPDDSLIMIRETMEGYTS</sequence>
<accession>A0A9X1TLA5</accession>
<organism evidence="2 3">
    <name type="scientific">Streptomyces muensis</name>
    <dbReference type="NCBI Taxonomy" id="1077944"/>
    <lineage>
        <taxon>Bacteria</taxon>
        <taxon>Bacillati</taxon>
        <taxon>Actinomycetota</taxon>
        <taxon>Actinomycetes</taxon>
        <taxon>Kitasatosporales</taxon>
        <taxon>Streptomycetaceae</taxon>
        <taxon>Streptomyces</taxon>
    </lineage>
</organism>
<dbReference type="InterPro" id="IPR043917">
    <property type="entry name" value="DUF5753"/>
</dbReference>
<protein>
    <submittedName>
        <fullName evidence="2">Helix-turn-helix transcriptional regulator</fullName>
    </submittedName>
</protein>
<dbReference type="SUPFAM" id="SSF47413">
    <property type="entry name" value="lambda repressor-like DNA-binding domains"/>
    <property type="match status" value="1"/>
</dbReference>
<dbReference type="GO" id="GO:0003677">
    <property type="term" value="F:DNA binding"/>
    <property type="evidence" value="ECO:0007669"/>
    <property type="project" value="InterPro"/>
</dbReference>
<dbReference type="AlphaFoldDB" id="A0A9X1TLA5"/>
<evidence type="ECO:0000313" key="3">
    <source>
        <dbReference type="Proteomes" id="UP001139384"/>
    </source>
</evidence>
<name>A0A9X1TLA5_STRM4</name>
<dbReference type="Pfam" id="PF19054">
    <property type="entry name" value="DUF5753"/>
    <property type="match status" value="1"/>
</dbReference>
<dbReference type="Pfam" id="PF13560">
    <property type="entry name" value="HTH_31"/>
    <property type="match status" value="1"/>
</dbReference>
<comment type="caution">
    <text evidence="2">The sequence shown here is derived from an EMBL/GenBank/DDBJ whole genome shotgun (WGS) entry which is preliminary data.</text>
</comment>